<evidence type="ECO:0000313" key="1">
    <source>
        <dbReference type="EMBL" id="ABU74557.1"/>
    </source>
</evidence>
<proteinExistence type="predicted"/>
<protein>
    <submittedName>
        <fullName evidence="1">Uncharacterized protein</fullName>
    </submittedName>
</protein>
<evidence type="ECO:0000313" key="2">
    <source>
        <dbReference type="Proteomes" id="UP000008152"/>
    </source>
</evidence>
<organism evidence="1 2">
    <name type="scientific">Vibrio campbellii (strain ATCC BAA-1116)</name>
    <dbReference type="NCBI Taxonomy" id="2902295"/>
    <lineage>
        <taxon>Bacteria</taxon>
        <taxon>Pseudomonadati</taxon>
        <taxon>Pseudomonadota</taxon>
        <taxon>Gammaproteobacteria</taxon>
        <taxon>Vibrionales</taxon>
        <taxon>Vibrionaceae</taxon>
        <taxon>Vibrio</taxon>
    </lineage>
</organism>
<dbReference type="KEGG" id="vha:VIBHAR_06670"/>
<dbReference type="AlphaFoldDB" id="A7N714"/>
<accession>A7N714</accession>
<dbReference type="EMBL" id="CP000790">
    <property type="protein sequence ID" value="ABU74557.1"/>
    <property type="molecule type" value="Genomic_DNA"/>
</dbReference>
<name>A7N714_VIBC1</name>
<sequence length="71" mass="7918">MFRIIKHVSSSSTVIAVAKCFQCIVGITQMVCQNPQCKLTVGSVLTVPIWYGVTAKIKSQSREGEPYNQKW</sequence>
<gene>
    <name evidence="1" type="ordered locus">VIBHAR_06670</name>
</gene>
<reference evidence="1 2" key="1">
    <citation type="submission" date="2007-08" db="EMBL/GenBank/DDBJ databases">
        <authorList>
            <consortium name="The Vibrio harveyi Genome Sequencing Project"/>
            <person name="Bassler B."/>
            <person name="Clifton S.W."/>
            <person name="Fulton L."/>
            <person name="Delehaunty K."/>
            <person name="Fronick C."/>
            <person name="Harrison M."/>
            <person name="Markivic C."/>
            <person name="Fulton R."/>
            <person name="Tin-Wollam A.-M."/>
            <person name="Shah N."/>
            <person name="Pepin K."/>
            <person name="Nash W."/>
            <person name="Thiruvilangam P."/>
            <person name="Bhonagiri V."/>
            <person name="Waters C."/>
            <person name="Tu K.C."/>
            <person name="Irgon J."/>
            <person name="Wilson R.K."/>
        </authorList>
    </citation>
    <scope>NUCLEOTIDE SEQUENCE [LARGE SCALE GENOMIC DNA]</scope>
    <source>
        <strain evidence="2">ATCC BAA-1116 / BB120</strain>
    </source>
</reference>
<dbReference type="Proteomes" id="UP000008152">
    <property type="component" value="Chromosome II"/>
</dbReference>